<evidence type="ECO:0008006" key="3">
    <source>
        <dbReference type="Google" id="ProtNLM"/>
    </source>
</evidence>
<dbReference type="EMBL" id="MH834623">
    <property type="protein sequence ID" value="AYN58737.1"/>
    <property type="molecule type" value="Genomic_DNA"/>
</dbReference>
<dbReference type="KEGG" id="vg:55006826"/>
<sequence>MAPNYDPITNLTAPDTEAATVASLGRQTAAPTELKPGTVYLVAHGDGGVRQIDTDDFAPRPRRKADTHVNVSDAASLEAYLDKHGIGFETEIHASATEAWFNVIINAGTVDQAGWGDHSVRLNLKASDEWKKWTAKSGVLMSQTDFAEFIEDNAQNIVEPSSAEILEIAQSLQVKRGVDFESGTRLSDGNVQFGYRETTNATAGAAGQLSIPSTISIALRPFDGGEAYKVTAHFRYRLQGSQLALGFKLQEAAKIREDAFKEVAGGIRAYAEENDYLYLTNQ</sequence>
<evidence type="ECO:0000313" key="2">
    <source>
        <dbReference type="Proteomes" id="UP000279418"/>
    </source>
</evidence>
<protein>
    <recommendedName>
        <fullName evidence="3">DUF2303 family protein</fullName>
    </recommendedName>
</protein>
<organism evidence="1 2">
    <name type="scientific">Arthrobacter phage Peas</name>
    <dbReference type="NCBI Taxonomy" id="2419965"/>
    <lineage>
        <taxon>Viruses</taxon>
        <taxon>Duplodnaviria</taxon>
        <taxon>Heunggongvirae</taxon>
        <taxon>Uroviricota</taxon>
        <taxon>Caudoviricetes</taxon>
        <taxon>Bridgettevirus</taxon>
        <taxon>Bridgettevirus peas</taxon>
    </lineage>
</organism>
<accession>A0A3G2KIF2</accession>
<name>A0A3G2KIF2_9CAUD</name>
<keyword evidence="2" id="KW-1185">Reference proteome</keyword>
<proteinExistence type="predicted"/>
<dbReference type="InterPro" id="IPR019276">
    <property type="entry name" value="DUF2303"/>
</dbReference>
<gene>
    <name evidence="1" type="primary">50</name>
    <name evidence="1" type="ORF">PBI_PEAS_50</name>
</gene>
<dbReference type="Pfam" id="PF10065">
    <property type="entry name" value="DUF2303"/>
    <property type="match status" value="1"/>
</dbReference>
<dbReference type="RefSeq" id="YP_009815600.1">
    <property type="nucleotide sequence ID" value="NC_048096.1"/>
</dbReference>
<dbReference type="Proteomes" id="UP000279418">
    <property type="component" value="Segment"/>
</dbReference>
<evidence type="ECO:0000313" key="1">
    <source>
        <dbReference type="EMBL" id="AYN58737.1"/>
    </source>
</evidence>
<dbReference type="GeneID" id="55006826"/>
<reference evidence="1 2" key="1">
    <citation type="submission" date="2018-09" db="EMBL/GenBank/DDBJ databases">
        <authorList>
            <person name="Divens A.M."/>
            <person name="Stoner T.H."/>
            <person name="Garlena R.A."/>
            <person name="Russell D.A."/>
            <person name="Pope W.H."/>
            <person name="Jacobs-Sera D."/>
            <person name="Hatfull G.F."/>
        </authorList>
    </citation>
    <scope>NUCLEOTIDE SEQUENCE [LARGE SCALE GENOMIC DNA]</scope>
</reference>